<gene>
    <name evidence="2" type="ORF">Raf01_39150</name>
</gene>
<keyword evidence="3" id="KW-1185">Reference proteome</keyword>
<accession>A0A8J3QU45</accession>
<evidence type="ECO:0000256" key="1">
    <source>
        <dbReference type="SAM" id="MobiDB-lite"/>
    </source>
</evidence>
<reference evidence="2" key="1">
    <citation type="submission" date="2021-01" db="EMBL/GenBank/DDBJ databases">
        <title>Whole genome shotgun sequence of Rugosimonospora africana NBRC 104875.</title>
        <authorList>
            <person name="Komaki H."/>
            <person name="Tamura T."/>
        </authorList>
    </citation>
    <scope>NUCLEOTIDE SEQUENCE</scope>
    <source>
        <strain evidence="2">NBRC 104875</strain>
    </source>
</reference>
<dbReference type="AlphaFoldDB" id="A0A8J3QU45"/>
<proteinExistence type="predicted"/>
<organism evidence="2 3">
    <name type="scientific">Rugosimonospora africana</name>
    <dbReference type="NCBI Taxonomy" id="556532"/>
    <lineage>
        <taxon>Bacteria</taxon>
        <taxon>Bacillati</taxon>
        <taxon>Actinomycetota</taxon>
        <taxon>Actinomycetes</taxon>
        <taxon>Micromonosporales</taxon>
        <taxon>Micromonosporaceae</taxon>
        <taxon>Rugosimonospora</taxon>
    </lineage>
</organism>
<feature type="region of interest" description="Disordered" evidence="1">
    <location>
        <begin position="29"/>
        <end position="71"/>
    </location>
</feature>
<name>A0A8J3QU45_9ACTN</name>
<comment type="caution">
    <text evidence="2">The sequence shown here is derived from an EMBL/GenBank/DDBJ whole genome shotgun (WGS) entry which is preliminary data.</text>
</comment>
<feature type="region of interest" description="Disordered" evidence="1">
    <location>
        <begin position="1"/>
        <end position="20"/>
    </location>
</feature>
<evidence type="ECO:0000313" key="2">
    <source>
        <dbReference type="EMBL" id="GIH15743.1"/>
    </source>
</evidence>
<dbReference type="Proteomes" id="UP000642748">
    <property type="component" value="Unassembled WGS sequence"/>
</dbReference>
<dbReference type="EMBL" id="BONZ01000038">
    <property type="protein sequence ID" value="GIH15743.1"/>
    <property type="molecule type" value="Genomic_DNA"/>
</dbReference>
<protein>
    <submittedName>
        <fullName evidence="2">Uncharacterized protein</fullName>
    </submittedName>
</protein>
<evidence type="ECO:0000313" key="3">
    <source>
        <dbReference type="Proteomes" id="UP000642748"/>
    </source>
</evidence>
<sequence length="71" mass="7046">MSDGAAVASTGTEVTDTPVPVLATVPESARDAAPAGGGCAAGWHPRCGRPSLVTGQLKRPRFGASRLEAAS</sequence>